<organism evidence="1 2">
    <name type="scientific">Pseudomicrostroma glucosiphilum</name>
    <dbReference type="NCBI Taxonomy" id="1684307"/>
    <lineage>
        <taxon>Eukaryota</taxon>
        <taxon>Fungi</taxon>
        <taxon>Dikarya</taxon>
        <taxon>Basidiomycota</taxon>
        <taxon>Ustilaginomycotina</taxon>
        <taxon>Exobasidiomycetes</taxon>
        <taxon>Microstromatales</taxon>
        <taxon>Microstromatales incertae sedis</taxon>
        <taxon>Pseudomicrostroma</taxon>
    </lineage>
</organism>
<reference evidence="1 2" key="1">
    <citation type="journal article" date="2018" name="Mol. Biol. Evol.">
        <title>Broad Genomic Sampling Reveals a Smut Pathogenic Ancestry of the Fungal Clade Ustilaginomycotina.</title>
        <authorList>
            <person name="Kijpornyongpan T."/>
            <person name="Mondo S.J."/>
            <person name="Barry K."/>
            <person name="Sandor L."/>
            <person name="Lee J."/>
            <person name="Lipzen A."/>
            <person name="Pangilinan J."/>
            <person name="LaButti K."/>
            <person name="Hainaut M."/>
            <person name="Henrissat B."/>
            <person name="Grigoriev I.V."/>
            <person name="Spatafora J.W."/>
            <person name="Aime M.C."/>
        </authorList>
    </citation>
    <scope>NUCLEOTIDE SEQUENCE [LARGE SCALE GENOMIC DNA]</scope>
    <source>
        <strain evidence="1 2">MCA 4718</strain>
    </source>
</reference>
<gene>
    <name evidence="1" type="ORF">BCV69DRAFT_185371</name>
</gene>
<dbReference type="InterPro" id="IPR005366">
    <property type="entry name" value="EMC8/9"/>
</dbReference>
<dbReference type="GeneID" id="37011322"/>
<dbReference type="RefSeq" id="XP_025348264.1">
    <property type="nucleotide sequence ID" value="XM_025489588.1"/>
</dbReference>
<dbReference type="STRING" id="1684307.A0A316U8C4"/>
<dbReference type="Gene3D" id="3.40.140.10">
    <property type="entry name" value="Cytidine Deaminase, domain 2"/>
    <property type="match status" value="1"/>
</dbReference>
<keyword evidence="2" id="KW-1185">Reference proteome</keyword>
<evidence type="ECO:0000313" key="2">
    <source>
        <dbReference type="Proteomes" id="UP000245942"/>
    </source>
</evidence>
<dbReference type="Pfam" id="PF03665">
    <property type="entry name" value="UPF0172"/>
    <property type="match status" value="1"/>
</dbReference>
<evidence type="ECO:0000313" key="1">
    <source>
        <dbReference type="EMBL" id="PWN21104.1"/>
    </source>
</evidence>
<name>A0A316U8C4_9BASI</name>
<sequence length="225" mass="23792">MPSSIRLTSSAYSLLILHAAAHPQSTVTGFLLGKVDGSGDADGELTVDEVVPLAHHWNHLGTVEDVGLELLTSHLASTSSKLSVIGVYEAPAKGSAIVLSHSALRLAGKVSQQIAKGKSKEIDGGAGGRSRQACLALLLQNGSVLQPTSHALKPFFVPPSSSAQTFNQDKLAVEDAEETIRTLTEAVRTKGAWKAVRDLDDHLEDTSVDWLNNKLIASQRSVTKA</sequence>
<dbReference type="PANTHER" id="PTHR12941">
    <property type="entry name" value="ER MEMBRANE PROTEIN COMPLEX"/>
    <property type="match status" value="1"/>
</dbReference>
<dbReference type="PANTHER" id="PTHR12941:SF10">
    <property type="entry name" value="ER MEMBRANE PROTEIN COMPLEX SUBUNIT 8_9 HOMOLOG"/>
    <property type="match status" value="1"/>
</dbReference>
<dbReference type="Proteomes" id="UP000245942">
    <property type="component" value="Unassembled WGS sequence"/>
</dbReference>
<accession>A0A316U8C4</accession>
<dbReference type="EMBL" id="KZ819326">
    <property type="protein sequence ID" value="PWN21104.1"/>
    <property type="molecule type" value="Genomic_DNA"/>
</dbReference>
<dbReference type="GO" id="GO:0072546">
    <property type="term" value="C:EMC complex"/>
    <property type="evidence" value="ECO:0007669"/>
    <property type="project" value="InterPro"/>
</dbReference>
<dbReference type="OrthoDB" id="194468at2759"/>
<protein>
    <submittedName>
        <fullName evidence="1">Uncharacterized protein</fullName>
    </submittedName>
</protein>
<dbReference type="AlphaFoldDB" id="A0A316U8C4"/>
<proteinExistence type="predicted"/>